<keyword evidence="6" id="KW-1185">Reference proteome</keyword>
<organism evidence="5 6">
    <name type="scientific">Litchfieldia salsa</name>
    <dbReference type="NCBI Taxonomy" id="930152"/>
    <lineage>
        <taxon>Bacteria</taxon>
        <taxon>Bacillati</taxon>
        <taxon>Bacillota</taxon>
        <taxon>Bacilli</taxon>
        <taxon>Bacillales</taxon>
        <taxon>Bacillaceae</taxon>
        <taxon>Litchfieldia</taxon>
    </lineage>
</organism>
<keyword evidence="2" id="KW-0813">Transport</keyword>
<dbReference type="PANTHER" id="PTHR30290">
    <property type="entry name" value="PERIPLASMIC BINDING COMPONENT OF ABC TRANSPORTER"/>
    <property type="match status" value="1"/>
</dbReference>
<dbReference type="STRING" id="930152.SAMN05216565_104272"/>
<evidence type="ECO:0000256" key="3">
    <source>
        <dbReference type="ARBA" id="ARBA00022729"/>
    </source>
</evidence>
<feature type="domain" description="Solute-binding protein family 5" evidence="4">
    <location>
        <begin position="45"/>
        <end position="247"/>
    </location>
</feature>
<evidence type="ECO:0000256" key="1">
    <source>
        <dbReference type="ARBA" id="ARBA00005695"/>
    </source>
</evidence>
<dbReference type="Gene3D" id="3.10.105.10">
    <property type="entry name" value="Dipeptide-binding Protein, Domain 3"/>
    <property type="match status" value="1"/>
</dbReference>
<dbReference type="EMBL" id="FNJU01000004">
    <property type="protein sequence ID" value="SDP63302.1"/>
    <property type="molecule type" value="Genomic_DNA"/>
</dbReference>
<evidence type="ECO:0000259" key="4">
    <source>
        <dbReference type="Pfam" id="PF00496"/>
    </source>
</evidence>
<dbReference type="GO" id="GO:0015833">
    <property type="term" value="P:peptide transport"/>
    <property type="evidence" value="ECO:0007669"/>
    <property type="project" value="TreeGrafter"/>
</dbReference>
<gene>
    <name evidence="5" type="ORF">SAMN05216565_104272</name>
</gene>
<dbReference type="Proteomes" id="UP000199159">
    <property type="component" value="Unassembled WGS sequence"/>
</dbReference>
<protein>
    <submittedName>
        <fullName evidence="5">Peptide/nickel transport system substrate-binding protein</fullName>
    </submittedName>
</protein>
<dbReference type="AlphaFoldDB" id="A0A1H0UAH2"/>
<evidence type="ECO:0000313" key="6">
    <source>
        <dbReference type="Proteomes" id="UP000199159"/>
    </source>
</evidence>
<dbReference type="RefSeq" id="WP_090853704.1">
    <property type="nucleotide sequence ID" value="NZ_FNJU01000004.1"/>
</dbReference>
<sequence length="370" mass="42496">MLDAPGPWGTGPFKLVQGYSSIKNVQSVIRKTPYSSTWFTIEEERSPLVVLEANEQYWNKKKRPRLKNVIFRNDLTVEQALDLCMNREGEVDIVSKITPEMAQLVRGSRYAKLVNDGGNRIIAGTFNRYLDDIDFNNRKLRLAINLAVNRNELINQAFYGYAEPLSALTPSWAFDYPEGLKPIDYHPSLARQLLKEAQWPNDRALRIAAPKKLGKVVNLLASQLKEALKIDVSVKLILPNEELRWKRVVAEKRLVPNWDILIADPYALFYEGTPAYFHRELLGADGALRAGPILPEFEQLFKEMGSEIDKNELLEKAEDVDRYVYDEALALFLFAPHALYAVNKHVDFKPYRTSLELLDTEVNEHHWSRP</sequence>
<dbReference type="InterPro" id="IPR000914">
    <property type="entry name" value="SBP_5_dom"/>
</dbReference>
<keyword evidence="3" id="KW-0732">Signal</keyword>
<dbReference type="InterPro" id="IPR039424">
    <property type="entry name" value="SBP_5"/>
</dbReference>
<proteinExistence type="inferred from homology"/>
<name>A0A1H0UAH2_9BACI</name>
<dbReference type="Pfam" id="PF00496">
    <property type="entry name" value="SBP_bac_5"/>
    <property type="match status" value="1"/>
</dbReference>
<evidence type="ECO:0000313" key="5">
    <source>
        <dbReference type="EMBL" id="SDP63302.1"/>
    </source>
</evidence>
<dbReference type="GO" id="GO:1904680">
    <property type="term" value="F:peptide transmembrane transporter activity"/>
    <property type="evidence" value="ECO:0007669"/>
    <property type="project" value="TreeGrafter"/>
</dbReference>
<dbReference type="OrthoDB" id="9796817at2"/>
<dbReference type="PANTHER" id="PTHR30290:SF9">
    <property type="entry name" value="OLIGOPEPTIDE-BINDING PROTEIN APPA"/>
    <property type="match status" value="1"/>
</dbReference>
<comment type="similarity">
    <text evidence="1">Belongs to the bacterial solute-binding protein 5 family.</text>
</comment>
<evidence type="ECO:0000256" key="2">
    <source>
        <dbReference type="ARBA" id="ARBA00022448"/>
    </source>
</evidence>
<dbReference type="Gene3D" id="3.40.190.10">
    <property type="entry name" value="Periplasmic binding protein-like II"/>
    <property type="match status" value="1"/>
</dbReference>
<dbReference type="SUPFAM" id="SSF53850">
    <property type="entry name" value="Periplasmic binding protein-like II"/>
    <property type="match status" value="1"/>
</dbReference>
<accession>A0A1H0UAH2</accession>
<reference evidence="6" key="1">
    <citation type="submission" date="2016-10" db="EMBL/GenBank/DDBJ databases">
        <authorList>
            <person name="Varghese N."/>
            <person name="Submissions S."/>
        </authorList>
    </citation>
    <scope>NUCLEOTIDE SEQUENCE [LARGE SCALE GENOMIC DNA]</scope>
    <source>
        <strain evidence="6">IBRC-M10078</strain>
    </source>
</reference>